<feature type="domain" description="RCK C-terminal" evidence="3">
    <location>
        <begin position="332"/>
        <end position="416"/>
    </location>
</feature>
<dbReference type="GeneID" id="56076644"/>
<protein>
    <submittedName>
        <fullName evidence="4">TrkA C-terminal domain-containing protein</fullName>
    </submittedName>
</protein>
<dbReference type="GO" id="GO:0006813">
    <property type="term" value="P:potassium ion transport"/>
    <property type="evidence" value="ECO:0007669"/>
    <property type="project" value="InterPro"/>
</dbReference>
<evidence type="ECO:0000259" key="3">
    <source>
        <dbReference type="PROSITE" id="PS51202"/>
    </source>
</evidence>
<sequence>MASFPVELLFGIYLGILTGIIPGLVAWSLGFVFKYFTGVTIPGFGVVVLSVALAGVNGGLLALADPTISESANAVTITTAILVVLMISLYAHSRGDQMGMTFPKRLSLKQLRERTLAADVRGALAGRDEARVRVVGEVADMEGYPPLPDELRAEIRASEWTFPADLRISELESRLAERLKTEYDLGDAAVTVDERGRASVVAAPPFSGLSKRVPDGKRAVSVTALVPTGVARSDEVTLITPDAQVRGTVVSAKTQKATAAAGPDPEATGSDDDEADADGDDEDGVPQPVRAPTTTGGEGRITVAVTRTDAEPLLKADRARVVVESRGVRREYELLSLLRRAGRRFGRVTVGAGGPLDGATVGEANVRGAYGVAVMAVRGASGWVVAPKGSTTLSPGDEVFAVGTRGELDAFREAVA</sequence>
<dbReference type="Pfam" id="PF26502">
    <property type="entry name" value="DUF8167_2nd"/>
    <property type="match status" value="1"/>
</dbReference>
<dbReference type="AlphaFoldDB" id="A0A7D5T4M5"/>
<gene>
    <name evidence="4" type="ORF">HZS55_02235</name>
</gene>
<dbReference type="InterPro" id="IPR006037">
    <property type="entry name" value="RCK_C"/>
</dbReference>
<dbReference type="Pfam" id="PF26503">
    <property type="entry name" value="DUF8167_3rd"/>
    <property type="match status" value="1"/>
</dbReference>
<reference evidence="4 5" key="1">
    <citation type="submission" date="2020-07" db="EMBL/GenBank/DDBJ databases">
        <title>Halosimplex pelagicum sp. nov. and Halosimplex rubrum sp. nov., isolated from salted brown alga Laminaria, and emended description of the genus Halosimplex.</title>
        <authorList>
            <person name="Cui H."/>
        </authorList>
    </citation>
    <scope>NUCLEOTIDE SEQUENCE [LARGE SCALE GENOMIC DNA]</scope>
    <source>
        <strain evidence="4 5">R27</strain>
    </source>
</reference>
<feature type="compositionally biased region" description="Acidic residues" evidence="1">
    <location>
        <begin position="269"/>
        <end position="284"/>
    </location>
</feature>
<evidence type="ECO:0000256" key="2">
    <source>
        <dbReference type="SAM" id="Phobius"/>
    </source>
</evidence>
<dbReference type="EMBL" id="CP058910">
    <property type="protein sequence ID" value="QLH76195.1"/>
    <property type="molecule type" value="Genomic_DNA"/>
</dbReference>
<feature type="transmembrane region" description="Helical" evidence="2">
    <location>
        <begin position="39"/>
        <end position="60"/>
    </location>
</feature>
<accession>A0A7D5T4M5</accession>
<dbReference type="KEGG" id="hrr:HZS55_02235"/>
<dbReference type="OrthoDB" id="157524at2157"/>
<dbReference type="Pfam" id="PF26501">
    <property type="entry name" value="DUF8167"/>
    <property type="match status" value="1"/>
</dbReference>
<dbReference type="GO" id="GO:0008324">
    <property type="term" value="F:monoatomic cation transmembrane transporter activity"/>
    <property type="evidence" value="ECO:0007669"/>
    <property type="project" value="InterPro"/>
</dbReference>
<organism evidence="4 5">
    <name type="scientific">Halosimplex rubrum</name>
    <dbReference type="NCBI Taxonomy" id="869889"/>
    <lineage>
        <taxon>Archaea</taxon>
        <taxon>Methanobacteriati</taxon>
        <taxon>Methanobacteriota</taxon>
        <taxon>Stenosarchaea group</taxon>
        <taxon>Halobacteria</taxon>
        <taxon>Halobacteriales</taxon>
        <taxon>Haloarculaceae</taxon>
        <taxon>Halosimplex</taxon>
    </lineage>
</organism>
<dbReference type="Proteomes" id="UP000509667">
    <property type="component" value="Chromosome"/>
</dbReference>
<dbReference type="SUPFAM" id="SSF116726">
    <property type="entry name" value="TrkA C-terminal domain-like"/>
    <property type="match status" value="1"/>
</dbReference>
<dbReference type="InterPro" id="IPR058603">
    <property type="entry name" value="DUF8167_2nd"/>
</dbReference>
<feature type="transmembrane region" description="Helical" evidence="2">
    <location>
        <begin position="12"/>
        <end position="32"/>
    </location>
</feature>
<proteinExistence type="predicted"/>
<name>A0A7D5T4M5_9EURY</name>
<feature type="region of interest" description="Disordered" evidence="1">
    <location>
        <begin position="250"/>
        <end position="298"/>
    </location>
</feature>
<keyword evidence="2" id="KW-0812">Transmembrane</keyword>
<dbReference type="PROSITE" id="PS51202">
    <property type="entry name" value="RCK_C"/>
    <property type="match status" value="1"/>
</dbReference>
<keyword evidence="2" id="KW-1133">Transmembrane helix</keyword>
<dbReference type="Gene3D" id="3.30.70.1450">
    <property type="entry name" value="Regulator of K+ conductance, C-terminal domain"/>
    <property type="match status" value="1"/>
</dbReference>
<evidence type="ECO:0000313" key="5">
    <source>
        <dbReference type="Proteomes" id="UP000509667"/>
    </source>
</evidence>
<feature type="transmembrane region" description="Helical" evidence="2">
    <location>
        <begin position="72"/>
        <end position="91"/>
    </location>
</feature>
<dbReference type="InterPro" id="IPR058604">
    <property type="entry name" value="DUF8167_3rd"/>
</dbReference>
<dbReference type="InterPro" id="IPR036721">
    <property type="entry name" value="RCK_C_sf"/>
</dbReference>
<keyword evidence="2" id="KW-0472">Membrane</keyword>
<evidence type="ECO:0000313" key="4">
    <source>
        <dbReference type="EMBL" id="QLH76195.1"/>
    </source>
</evidence>
<dbReference type="InterPro" id="IPR058480">
    <property type="entry name" value="DUF8167_N"/>
</dbReference>
<dbReference type="Pfam" id="PF02080">
    <property type="entry name" value="TrkA_C"/>
    <property type="match status" value="1"/>
</dbReference>
<dbReference type="RefSeq" id="WP_179910138.1">
    <property type="nucleotide sequence ID" value="NZ_CP058910.1"/>
</dbReference>
<keyword evidence="5" id="KW-1185">Reference proteome</keyword>
<evidence type="ECO:0000256" key="1">
    <source>
        <dbReference type="SAM" id="MobiDB-lite"/>
    </source>
</evidence>